<feature type="domain" description="Alpha-D-phosphohexomutase alpha/beta/alpha" evidence="6">
    <location>
        <begin position="200"/>
        <end position="305"/>
    </location>
</feature>
<evidence type="ECO:0000256" key="3">
    <source>
        <dbReference type="ARBA" id="ARBA00022490"/>
    </source>
</evidence>
<dbReference type="Pfam" id="PF02878">
    <property type="entry name" value="PGM_PMM_I"/>
    <property type="match status" value="1"/>
</dbReference>
<evidence type="ECO:0000313" key="9">
    <source>
        <dbReference type="Proteomes" id="UP000566440"/>
    </source>
</evidence>
<evidence type="ECO:0000256" key="1">
    <source>
        <dbReference type="ARBA" id="ARBA00004496"/>
    </source>
</evidence>
<evidence type="ECO:0000256" key="4">
    <source>
        <dbReference type="ARBA" id="ARBA00022553"/>
    </source>
</evidence>
<feature type="domain" description="Alpha-D-phosphohexomutase alpha/beta/alpha" evidence="5">
    <location>
        <begin position="23"/>
        <end position="162"/>
    </location>
</feature>
<dbReference type="Pfam" id="PF24947">
    <property type="entry name" value="PGM1_C_vert_fung"/>
    <property type="match status" value="1"/>
</dbReference>
<dbReference type="Proteomes" id="UP000566440">
    <property type="component" value="Unassembled WGS sequence"/>
</dbReference>
<dbReference type="InterPro" id="IPR016055">
    <property type="entry name" value="A-D-PHexomutase_a/b/a-I/II/III"/>
</dbReference>
<dbReference type="GO" id="GO:0014706">
    <property type="term" value="P:striated muscle tissue development"/>
    <property type="evidence" value="ECO:0007669"/>
    <property type="project" value="TreeGrafter"/>
</dbReference>
<sequence length="567" mass="62599">MDKTPIPVLTVQTAPYEDQRPTGGGGLRRPTALFESQRNYLPNFVQSLLSSVDLRDRQGCTMVVGSDGRYFSKTAIEIVVQMAAANGIGRLVIGQNGILSTPAVSCIIRKIKAAGGIILTASHSPGGPGGEFGVKFEVANGGPAPDAVSDKIYQISKTLEEYAICPDLRVDLSRLGRQEFDLENKFKPFRVEIVDSVDIYLNLLRSIFDFNAIRNLLTGPNQIKIRIDAMNGVMGPYVRRILCDELGAPANSAINCIPLEDFGGQPPDPNLTYTTALLEAMRGGEYGFGAAFDADGDRYMILGQNGFFVNASDSLAIIAANLSCIPYFCQKGVRGFGRSMPTSTALDKVAKVMKVPVYETPTGWRYFSNLMDSGRCSLCGEESFGTGSDHLREKDGLWAVLVWLSILAARKQSVEEIVRDHWAKFGRHYYCRFDYEALEPRTAYFIMRDLEALITDKSFSHQQFAVGNSIYSVERTDSFEYIDPVDGTVTKRQGLRIIFSDASRLIFRMSASSHVRATLRIYAESYEKDPSQHNKEPQAVLSPLIAIALKISQIHERTGRKGPTVIT</sequence>
<dbReference type="FunFam" id="3.40.120.10:FF:000004">
    <property type="entry name" value="Phosphoglucomutase 5"/>
    <property type="match status" value="1"/>
</dbReference>
<dbReference type="FunFam" id="3.40.120.10:FF:000007">
    <property type="entry name" value="Phosphoglucomutase 5"/>
    <property type="match status" value="1"/>
</dbReference>
<dbReference type="Pfam" id="PF02880">
    <property type="entry name" value="PGM_PMM_III"/>
    <property type="match status" value="1"/>
</dbReference>
<evidence type="ECO:0000259" key="7">
    <source>
        <dbReference type="Pfam" id="PF02880"/>
    </source>
</evidence>
<dbReference type="PANTHER" id="PTHR22573:SF27">
    <property type="entry name" value="PHOSPHOGLUCOMUTASE-LIKE PROTEIN 5"/>
    <property type="match status" value="1"/>
</dbReference>
<reference evidence="8 9" key="1">
    <citation type="submission" date="2019-09" db="EMBL/GenBank/DDBJ databases">
        <title>Bird 10,000 Genomes (B10K) Project - Family phase.</title>
        <authorList>
            <person name="Zhang G."/>
        </authorList>
    </citation>
    <scope>NUCLEOTIDE SEQUENCE [LARGE SCALE GENOMIC DNA]</scope>
    <source>
        <strain evidence="8">B10K-DU-001-62</strain>
        <tissue evidence="8">Muscle</tissue>
    </source>
</reference>
<evidence type="ECO:0000256" key="2">
    <source>
        <dbReference type="ARBA" id="ARBA00010231"/>
    </source>
</evidence>
<comment type="similarity">
    <text evidence="2">Belongs to the phosphohexose mutase family.</text>
</comment>
<dbReference type="Gene3D" id="3.40.120.10">
    <property type="entry name" value="Alpha-D-Glucose-1,6-Bisphosphate, subunit A, domain 3"/>
    <property type="match status" value="3"/>
</dbReference>
<name>A0A7K9TEI0_9PICI</name>
<dbReference type="InterPro" id="IPR005844">
    <property type="entry name" value="A-D-PHexomutase_a/b/a-I"/>
</dbReference>
<keyword evidence="9" id="KW-1185">Reference proteome</keyword>
<dbReference type="InterPro" id="IPR005845">
    <property type="entry name" value="A-D-PHexomutase_a/b/a-II"/>
</dbReference>
<comment type="caution">
    <text evidence="8">The sequence shown here is derived from an EMBL/GenBank/DDBJ whole genome shotgun (WGS) entry which is preliminary data.</text>
</comment>
<keyword evidence="3" id="KW-0963">Cytoplasm</keyword>
<dbReference type="AlphaFoldDB" id="A0A7K9TEI0"/>
<dbReference type="GO" id="GO:0030239">
    <property type="term" value="P:myofibril assembly"/>
    <property type="evidence" value="ECO:0007669"/>
    <property type="project" value="TreeGrafter"/>
</dbReference>
<accession>A0A7K9TEI0</accession>
<feature type="domain" description="Alpha-D-phosphohexomutase alpha/beta/alpha" evidence="7">
    <location>
        <begin position="313"/>
        <end position="425"/>
    </location>
</feature>
<dbReference type="FunFam" id="3.40.120.10:FF:000005">
    <property type="entry name" value="Phosphoglucomutase 5"/>
    <property type="match status" value="1"/>
</dbReference>
<dbReference type="EMBL" id="VWZX01010080">
    <property type="protein sequence ID" value="NXI46882.1"/>
    <property type="molecule type" value="Genomic_DNA"/>
</dbReference>
<dbReference type="SUPFAM" id="SSF53738">
    <property type="entry name" value="Phosphoglucomutase, first 3 domains"/>
    <property type="match status" value="3"/>
</dbReference>
<keyword evidence="4" id="KW-0597">Phosphoprotein</keyword>
<feature type="non-terminal residue" evidence="8">
    <location>
        <position position="1"/>
    </location>
</feature>
<evidence type="ECO:0000259" key="6">
    <source>
        <dbReference type="Pfam" id="PF02879"/>
    </source>
</evidence>
<gene>
    <name evidence="8" type="primary">Pgm5</name>
    <name evidence="8" type="ORF">GALDEA_R11964</name>
</gene>
<dbReference type="SUPFAM" id="SSF55957">
    <property type="entry name" value="Phosphoglucomutase, C-terminal domain"/>
    <property type="match status" value="1"/>
</dbReference>
<dbReference type="GO" id="GO:0005912">
    <property type="term" value="C:adherens junction"/>
    <property type="evidence" value="ECO:0007669"/>
    <property type="project" value="TreeGrafter"/>
</dbReference>
<dbReference type="InterPro" id="IPR036900">
    <property type="entry name" value="A-D-PHexomutase_C_sf"/>
</dbReference>
<evidence type="ECO:0000259" key="5">
    <source>
        <dbReference type="Pfam" id="PF02878"/>
    </source>
</evidence>
<dbReference type="GO" id="GO:0005829">
    <property type="term" value="C:cytosol"/>
    <property type="evidence" value="ECO:0007669"/>
    <property type="project" value="TreeGrafter"/>
</dbReference>
<organism evidence="8 9">
    <name type="scientific">Galbula dea</name>
    <dbReference type="NCBI Taxonomy" id="1109041"/>
    <lineage>
        <taxon>Eukaryota</taxon>
        <taxon>Metazoa</taxon>
        <taxon>Chordata</taxon>
        <taxon>Craniata</taxon>
        <taxon>Vertebrata</taxon>
        <taxon>Euteleostomi</taxon>
        <taxon>Archelosauria</taxon>
        <taxon>Archosauria</taxon>
        <taxon>Dinosauria</taxon>
        <taxon>Saurischia</taxon>
        <taxon>Theropoda</taxon>
        <taxon>Coelurosauria</taxon>
        <taxon>Aves</taxon>
        <taxon>Neognathae</taxon>
        <taxon>Neoaves</taxon>
        <taxon>Telluraves</taxon>
        <taxon>Coraciimorphae</taxon>
        <taxon>Piciformes</taxon>
        <taxon>Galbulidae</taxon>
        <taxon>Galbula</taxon>
    </lineage>
</organism>
<dbReference type="InterPro" id="IPR005846">
    <property type="entry name" value="A-D-PHexomutase_a/b/a-III"/>
</dbReference>
<dbReference type="PANTHER" id="PTHR22573">
    <property type="entry name" value="PHOSPHOHEXOMUTASE FAMILY MEMBER"/>
    <property type="match status" value="1"/>
</dbReference>
<dbReference type="GO" id="GO:0005975">
    <property type="term" value="P:carbohydrate metabolic process"/>
    <property type="evidence" value="ECO:0007669"/>
    <property type="project" value="InterPro"/>
</dbReference>
<dbReference type="OrthoDB" id="2291at2759"/>
<evidence type="ECO:0000313" key="8">
    <source>
        <dbReference type="EMBL" id="NXI46882.1"/>
    </source>
</evidence>
<comment type="subcellular location">
    <subcellularLocation>
        <location evidence="1">Cytoplasm</location>
    </subcellularLocation>
</comment>
<dbReference type="InterPro" id="IPR005841">
    <property type="entry name" value="Alpha-D-phosphohexomutase_SF"/>
</dbReference>
<dbReference type="PRINTS" id="PR00509">
    <property type="entry name" value="PGMPMM"/>
</dbReference>
<dbReference type="GO" id="GO:0042383">
    <property type="term" value="C:sarcolemma"/>
    <property type="evidence" value="ECO:0007669"/>
    <property type="project" value="TreeGrafter"/>
</dbReference>
<dbReference type="Pfam" id="PF02879">
    <property type="entry name" value="PGM_PMM_II"/>
    <property type="match status" value="1"/>
</dbReference>
<protein>
    <submittedName>
        <fullName evidence="8">PGM5 protein</fullName>
    </submittedName>
</protein>
<dbReference type="GO" id="GO:0030055">
    <property type="term" value="C:cell-substrate junction"/>
    <property type="evidence" value="ECO:0007669"/>
    <property type="project" value="TreeGrafter"/>
</dbReference>
<proteinExistence type="inferred from homology"/>
<dbReference type="FunFam" id="3.30.310.50:FF:000002">
    <property type="entry name" value="Phosphoglucomutase 5"/>
    <property type="match status" value="1"/>
</dbReference>
<feature type="non-terminal residue" evidence="8">
    <location>
        <position position="567"/>
    </location>
</feature>
<dbReference type="Gene3D" id="3.30.310.50">
    <property type="entry name" value="Alpha-D-phosphohexomutase, C-terminal domain"/>
    <property type="match status" value="1"/>
</dbReference>
<dbReference type="InterPro" id="IPR045244">
    <property type="entry name" value="PGM"/>
</dbReference>
<dbReference type="NCBIfam" id="NF005737">
    <property type="entry name" value="PRK07564.1-1"/>
    <property type="match status" value="1"/>
</dbReference>
<dbReference type="GO" id="GO:0004614">
    <property type="term" value="F:phosphoglucomutase activity"/>
    <property type="evidence" value="ECO:0007669"/>
    <property type="project" value="InterPro"/>
</dbReference>